<protein>
    <submittedName>
        <fullName evidence="2">Alpha/beta hydrolase</fullName>
    </submittedName>
</protein>
<feature type="domain" description="AB hydrolase-1" evidence="1">
    <location>
        <begin position="60"/>
        <end position="302"/>
    </location>
</feature>
<dbReference type="PANTHER" id="PTHR46438">
    <property type="entry name" value="ALPHA/BETA-HYDROLASES SUPERFAMILY PROTEIN"/>
    <property type="match status" value="1"/>
</dbReference>
<reference evidence="2 3" key="1">
    <citation type="submission" date="2023-06" db="EMBL/GenBank/DDBJ databases">
        <title>Microbacterium sp. nov., isolated from a waste landfill.</title>
        <authorList>
            <person name="Wen W."/>
        </authorList>
    </citation>
    <scope>NUCLEOTIDE SEQUENCE [LARGE SCALE GENOMIC DNA]</scope>
    <source>
        <strain evidence="2 3">ASV49</strain>
    </source>
</reference>
<organism evidence="2 3">
    <name type="scientific">Microbacterium candidum</name>
    <dbReference type="NCBI Taxonomy" id="3041922"/>
    <lineage>
        <taxon>Bacteria</taxon>
        <taxon>Bacillati</taxon>
        <taxon>Actinomycetota</taxon>
        <taxon>Actinomycetes</taxon>
        <taxon>Micrococcales</taxon>
        <taxon>Microbacteriaceae</taxon>
        <taxon>Microbacterium</taxon>
    </lineage>
</organism>
<keyword evidence="3" id="KW-1185">Reference proteome</keyword>
<dbReference type="Pfam" id="PF12697">
    <property type="entry name" value="Abhydrolase_6"/>
    <property type="match status" value="1"/>
</dbReference>
<evidence type="ECO:0000259" key="1">
    <source>
        <dbReference type="Pfam" id="PF12697"/>
    </source>
</evidence>
<dbReference type="SUPFAM" id="SSF53474">
    <property type="entry name" value="alpha/beta-Hydrolases"/>
    <property type="match status" value="1"/>
</dbReference>
<dbReference type="InterPro" id="IPR000073">
    <property type="entry name" value="AB_hydrolase_1"/>
</dbReference>
<accession>A0ABT7N138</accession>
<dbReference type="Proteomes" id="UP001235064">
    <property type="component" value="Unassembled WGS sequence"/>
</dbReference>
<comment type="caution">
    <text evidence="2">The sequence shown here is derived from an EMBL/GenBank/DDBJ whole genome shotgun (WGS) entry which is preliminary data.</text>
</comment>
<gene>
    <name evidence="2" type="ORF">QSV35_13860</name>
</gene>
<name>A0ABT7N138_9MICO</name>
<dbReference type="InterPro" id="IPR029058">
    <property type="entry name" value="AB_hydrolase_fold"/>
</dbReference>
<evidence type="ECO:0000313" key="2">
    <source>
        <dbReference type="EMBL" id="MDL9980425.1"/>
    </source>
</evidence>
<evidence type="ECO:0000313" key="3">
    <source>
        <dbReference type="Proteomes" id="UP001235064"/>
    </source>
</evidence>
<keyword evidence="2" id="KW-0378">Hydrolase</keyword>
<dbReference type="EMBL" id="JASXSZ010000004">
    <property type="protein sequence ID" value="MDL9980425.1"/>
    <property type="molecule type" value="Genomic_DNA"/>
</dbReference>
<dbReference type="GO" id="GO:0016787">
    <property type="term" value="F:hydrolase activity"/>
    <property type="evidence" value="ECO:0007669"/>
    <property type="project" value="UniProtKB-KW"/>
</dbReference>
<sequence length="318" mass="33148">MRAMSDDFDEFSFLAAQAASIGVDGPLPRGERLNLALPDGRTLSALRYGPTGTEAPVVTFLHGAGLNAHTWDTTILAMGVPALAIDLAGHGDSSWREDAAYVPRVLAPDVVAALRAWTDAPQVLVGQSLGALTAAAVAASTPELVREVVLIDITPGIDQNGNAAQLLAFFAGPTDWATRDDLVDKALAFGLGGSRDAATRGVYLNSRVRPDGRVEWKHHFAHLAAAAANAGPSTSSGTGQNDAISAVLAETGWDDLAAIASPITFIRGDHGYVTGAEAEEFSRRVPTASIVVVPTGHNVQEEIPSDLGRLLAEHVAQP</sequence>
<proteinExistence type="predicted"/>
<dbReference type="Gene3D" id="3.40.50.1820">
    <property type="entry name" value="alpha/beta hydrolase"/>
    <property type="match status" value="1"/>
</dbReference>